<name>A0A0F9BZR9_9ZZZZ</name>
<protein>
    <submittedName>
        <fullName evidence="2">Uncharacterized protein</fullName>
    </submittedName>
</protein>
<feature type="compositionally biased region" description="Low complexity" evidence="1">
    <location>
        <begin position="24"/>
        <end position="36"/>
    </location>
</feature>
<organism evidence="2">
    <name type="scientific">marine sediment metagenome</name>
    <dbReference type="NCBI Taxonomy" id="412755"/>
    <lineage>
        <taxon>unclassified sequences</taxon>
        <taxon>metagenomes</taxon>
        <taxon>ecological metagenomes</taxon>
    </lineage>
</organism>
<sequence>MPWEEPLPEEELAADEAGEGVAGGDPAAAGMPTGAPMDVSGGAEVEDPGPSGPGWVVQVFGFHDHNFDVADRTDWGATFVHDTLIKNLHNFQIDLPNADRTGMESVSAEEFKIAYPVLLDPQKVYPQTEDSPYAKSGTGGESDMDAAPGTGGRLHLRRFDFRVQFCWIPKTPTEREAARETRLSEKAQQRAEWDKQRDQKYRDEHRKVEVALKQANYRVIVASKTLGMTPAGLYQKMVRLGFYTRKPIGEKKGGSHV</sequence>
<gene>
    <name evidence="2" type="ORF">LCGC14_2385210</name>
</gene>
<dbReference type="EMBL" id="LAZR01035467">
    <property type="protein sequence ID" value="KKL27430.1"/>
    <property type="molecule type" value="Genomic_DNA"/>
</dbReference>
<evidence type="ECO:0000256" key="1">
    <source>
        <dbReference type="SAM" id="MobiDB-lite"/>
    </source>
</evidence>
<reference evidence="2" key="1">
    <citation type="journal article" date="2015" name="Nature">
        <title>Complex archaea that bridge the gap between prokaryotes and eukaryotes.</title>
        <authorList>
            <person name="Spang A."/>
            <person name="Saw J.H."/>
            <person name="Jorgensen S.L."/>
            <person name="Zaremba-Niedzwiedzka K."/>
            <person name="Martijn J."/>
            <person name="Lind A.E."/>
            <person name="van Eijk R."/>
            <person name="Schleper C."/>
            <person name="Guy L."/>
            <person name="Ettema T.J."/>
        </authorList>
    </citation>
    <scope>NUCLEOTIDE SEQUENCE</scope>
</reference>
<feature type="region of interest" description="Disordered" evidence="1">
    <location>
        <begin position="126"/>
        <end position="151"/>
    </location>
</feature>
<proteinExistence type="predicted"/>
<dbReference type="AlphaFoldDB" id="A0A0F9BZR9"/>
<accession>A0A0F9BZR9</accession>
<feature type="region of interest" description="Disordered" evidence="1">
    <location>
        <begin position="1"/>
        <end position="52"/>
    </location>
</feature>
<feature type="compositionally biased region" description="Acidic residues" evidence="1">
    <location>
        <begin position="1"/>
        <end position="18"/>
    </location>
</feature>
<evidence type="ECO:0000313" key="2">
    <source>
        <dbReference type="EMBL" id="KKL27430.1"/>
    </source>
</evidence>
<feature type="region of interest" description="Disordered" evidence="1">
    <location>
        <begin position="177"/>
        <end position="200"/>
    </location>
</feature>
<comment type="caution">
    <text evidence="2">The sequence shown here is derived from an EMBL/GenBank/DDBJ whole genome shotgun (WGS) entry which is preliminary data.</text>
</comment>